<accession>A0AAU8JXD4</accession>
<sequence>MENRSRLELANDNAAAFWLAQARVHGWETLVRPGFTAVRCDRDAADVHRVVVTRPYDEPEALERELVQVFRDWGTTRLCLEDPYGKLDLTRYHCEAGLGLPVMVREPHAEAQPLRAAPPAGLRVDEAVDADAFAEVERAVVDGFPIPPRQPWRRGEFLTPALLDQPGYRAWLATVDGDTAGACMTYDDGTAVGVYWVATLPVHRSKGVARAVVDAALAAAEGKPATLVATLLGEPLYKRLGFTEQGVTRWWRLPGLSPDVPLLLPEADTAAEAEA</sequence>
<dbReference type="GO" id="GO:0016747">
    <property type="term" value="F:acyltransferase activity, transferring groups other than amino-acyl groups"/>
    <property type="evidence" value="ECO:0007669"/>
    <property type="project" value="InterPro"/>
</dbReference>
<organism evidence="2">
    <name type="scientific">Kitasatospora camelliae</name>
    <dbReference type="NCBI Taxonomy" id="3156397"/>
    <lineage>
        <taxon>Bacteria</taxon>
        <taxon>Bacillati</taxon>
        <taxon>Actinomycetota</taxon>
        <taxon>Actinomycetes</taxon>
        <taxon>Kitasatosporales</taxon>
        <taxon>Streptomycetaceae</taxon>
        <taxon>Kitasatospora</taxon>
    </lineage>
</organism>
<keyword evidence="2" id="KW-0012">Acyltransferase</keyword>
<dbReference type="InterPro" id="IPR000182">
    <property type="entry name" value="GNAT_dom"/>
</dbReference>
<evidence type="ECO:0000259" key="1">
    <source>
        <dbReference type="PROSITE" id="PS51186"/>
    </source>
</evidence>
<dbReference type="KEGG" id="kcm:ABWK59_12670"/>
<dbReference type="Pfam" id="PF13508">
    <property type="entry name" value="Acetyltransf_7"/>
    <property type="match status" value="1"/>
</dbReference>
<keyword evidence="2" id="KW-0808">Transferase</keyword>
<dbReference type="InterPro" id="IPR016181">
    <property type="entry name" value="Acyl_CoA_acyltransferase"/>
</dbReference>
<name>A0AAU8JXD4_9ACTN</name>
<evidence type="ECO:0000313" key="2">
    <source>
        <dbReference type="EMBL" id="XCM79716.1"/>
    </source>
</evidence>
<feature type="domain" description="N-acetyltransferase" evidence="1">
    <location>
        <begin position="120"/>
        <end position="267"/>
    </location>
</feature>
<reference evidence="2" key="1">
    <citation type="submission" date="2024-06" db="EMBL/GenBank/DDBJ databases">
        <title>The genome sequences of Kitasatospora sp. strain HUAS MG31.</title>
        <authorList>
            <person name="Mo P."/>
        </authorList>
    </citation>
    <scope>NUCLEOTIDE SEQUENCE</scope>
    <source>
        <strain evidence="2">HUAS MG31</strain>
    </source>
</reference>
<dbReference type="SUPFAM" id="SSF55729">
    <property type="entry name" value="Acyl-CoA N-acyltransferases (Nat)"/>
    <property type="match status" value="1"/>
</dbReference>
<dbReference type="Gene3D" id="3.40.630.30">
    <property type="match status" value="1"/>
</dbReference>
<dbReference type="EMBL" id="CP159872">
    <property type="protein sequence ID" value="XCM79716.1"/>
    <property type="molecule type" value="Genomic_DNA"/>
</dbReference>
<proteinExistence type="predicted"/>
<dbReference type="RefSeq" id="WP_354640576.1">
    <property type="nucleotide sequence ID" value="NZ_CP159872.1"/>
</dbReference>
<dbReference type="PROSITE" id="PS51186">
    <property type="entry name" value="GNAT"/>
    <property type="match status" value="1"/>
</dbReference>
<gene>
    <name evidence="2" type="ORF">ABWK59_12670</name>
</gene>
<dbReference type="AlphaFoldDB" id="A0AAU8JXD4"/>
<dbReference type="EC" id="2.3.1.-" evidence="2"/>
<protein>
    <submittedName>
        <fullName evidence="2">GNAT family N-acetyltransferase</fullName>
        <ecNumber evidence="2">2.3.1.-</ecNumber>
    </submittedName>
</protein>